<dbReference type="PROSITE" id="PS51186">
    <property type="entry name" value="GNAT"/>
    <property type="match status" value="1"/>
</dbReference>
<dbReference type="SUPFAM" id="SSF55729">
    <property type="entry name" value="Acyl-CoA N-acyltransferases (Nat)"/>
    <property type="match status" value="1"/>
</dbReference>
<comment type="caution">
    <text evidence="2">The sequence shown here is derived from an EMBL/GenBank/DDBJ whole genome shotgun (WGS) entry which is preliminary data.</text>
</comment>
<evidence type="ECO:0000259" key="1">
    <source>
        <dbReference type="PROSITE" id="PS51186"/>
    </source>
</evidence>
<dbReference type="Pfam" id="PF13581">
    <property type="entry name" value="HATPase_c_2"/>
    <property type="match status" value="1"/>
</dbReference>
<protein>
    <recommendedName>
        <fullName evidence="1">N-acetyltransferase domain-containing protein</fullName>
    </recommendedName>
</protein>
<dbReference type="Gene3D" id="3.40.630.30">
    <property type="match status" value="1"/>
</dbReference>
<accession>A0A151CH35</accession>
<evidence type="ECO:0000313" key="3">
    <source>
        <dbReference type="Proteomes" id="UP000075359"/>
    </source>
</evidence>
<name>A0A151CH35_9BACT</name>
<dbReference type="CDD" id="cd04301">
    <property type="entry name" value="NAT_SF"/>
    <property type="match status" value="1"/>
</dbReference>
<dbReference type="EMBL" id="LNKT01000012">
    <property type="protein sequence ID" value="KYJ86850.1"/>
    <property type="molecule type" value="Genomic_DNA"/>
</dbReference>
<keyword evidence="3" id="KW-1185">Reference proteome</keyword>
<dbReference type="Gene3D" id="3.30.565.10">
    <property type="entry name" value="Histidine kinase-like ATPase, C-terminal domain"/>
    <property type="match status" value="1"/>
</dbReference>
<dbReference type="InterPro" id="IPR016181">
    <property type="entry name" value="Acyl_CoA_acyltransferase"/>
</dbReference>
<dbReference type="Pfam" id="PF00583">
    <property type="entry name" value="Acetyltransf_1"/>
    <property type="match status" value="1"/>
</dbReference>
<dbReference type="InterPro" id="IPR036890">
    <property type="entry name" value="HATPase_C_sf"/>
</dbReference>
<sequence length="491" mass="57109">MHESISLKVPSDLKFMKIVEDLIKDTCETLPLTEEDTEALIESTEELMRNAILHAYKDRQGYIQIGLHPFKTGLRIDVHDWGLPMSYKKHISVPLEENASEGFNRIYDLMDLFEYQNLGKDGKKFVIIKYASHPLHKEEKVEKTVPLLPDKKPGVKKGEDDLPVIVREFAEGDEEGIARLIYKNYGYSYIKDLFYYPQKVFESHGKKFYSIVAQREGRIIGHFALVLVPESTIAEIGVAVVDPEFQGRGIMNRMLKLVLKKAREIKLDAVFGEAIMFHIYSQKANLHHGFSEAALMLGKVPVDTTIVNNELAQKYKRGAVLVGYYFFTKERKKLYLPEVYKKQIKRTYSSATIPFVKAKKRREKVPEHVFLSYTFDPPTNIAKIRIDHYGKDLKQKFLILLDQLKAKHCDMIYADISLEKIPQIDKVVKLMNKRGFFYSGVMFFYHERGDYLRLQLKHSDKIGSKNYVCYSDFCKRLSKYIRKDEKRVKTV</sequence>
<dbReference type="InterPro" id="IPR003594">
    <property type="entry name" value="HATPase_dom"/>
</dbReference>
<gene>
    <name evidence="2" type="ORF">AS592_08475</name>
</gene>
<dbReference type="SUPFAM" id="SSF55874">
    <property type="entry name" value="ATPase domain of HSP90 chaperone/DNA topoisomerase II/histidine kinase"/>
    <property type="match status" value="1"/>
</dbReference>
<dbReference type="InterPro" id="IPR000182">
    <property type="entry name" value="GNAT_dom"/>
</dbReference>
<reference evidence="2 3" key="1">
    <citation type="submission" date="2015-11" db="EMBL/GenBank/DDBJ databases">
        <title>Draft genome of Sulfurovum riftiae 1812E, a member of the Epsilonproteobacteria isolated from the tube of the deep-sea hydrothermal vent tubewom Riftia pachyptila.</title>
        <authorList>
            <person name="Vetriani C."/>
            <person name="Giovannelli D."/>
        </authorList>
    </citation>
    <scope>NUCLEOTIDE SEQUENCE [LARGE SCALE GENOMIC DNA]</scope>
    <source>
        <strain evidence="2 3">1812E</strain>
    </source>
</reference>
<organism evidence="2 3">
    <name type="scientific">Sulfurovum riftiae</name>
    <dbReference type="NCBI Taxonomy" id="1630136"/>
    <lineage>
        <taxon>Bacteria</taxon>
        <taxon>Pseudomonadati</taxon>
        <taxon>Campylobacterota</taxon>
        <taxon>Epsilonproteobacteria</taxon>
        <taxon>Campylobacterales</taxon>
        <taxon>Sulfurovaceae</taxon>
        <taxon>Sulfurovum</taxon>
    </lineage>
</organism>
<dbReference type="RefSeq" id="WP_161937638.1">
    <property type="nucleotide sequence ID" value="NZ_LNKT01000012.1"/>
</dbReference>
<dbReference type="AlphaFoldDB" id="A0A151CH35"/>
<dbReference type="STRING" id="1630136.AS592_08475"/>
<dbReference type="Proteomes" id="UP000075359">
    <property type="component" value="Unassembled WGS sequence"/>
</dbReference>
<dbReference type="CDD" id="cd16936">
    <property type="entry name" value="HATPase_RsbW-like"/>
    <property type="match status" value="1"/>
</dbReference>
<feature type="domain" description="N-acetyltransferase" evidence="1">
    <location>
        <begin position="164"/>
        <end position="337"/>
    </location>
</feature>
<evidence type="ECO:0000313" key="2">
    <source>
        <dbReference type="EMBL" id="KYJ86850.1"/>
    </source>
</evidence>
<proteinExistence type="predicted"/>
<dbReference type="GO" id="GO:0016747">
    <property type="term" value="F:acyltransferase activity, transferring groups other than amino-acyl groups"/>
    <property type="evidence" value="ECO:0007669"/>
    <property type="project" value="InterPro"/>
</dbReference>